<organism evidence="2">
    <name type="scientific">hydrothermal vent metagenome</name>
    <dbReference type="NCBI Taxonomy" id="652676"/>
    <lineage>
        <taxon>unclassified sequences</taxon>
        <taxon>metagenomes</taxon>
        <taxon>ecological metagenomes</taxon>
    </lineage>
</organism>
<feature type="transmembrane region" description="Helical" evidence="1">
    <location>
        <begin position="251"/>
        <end position="268"/>
    </location>
</feature>
<gene>
    <name evidence="2" type="ORF">MGWOODY_Tha1805</name>
</gene>
<feature type="transmembrane region" description="Helical" evidence="1">
    <location>
        <begin position="313"/>
        <end position="337"/>
    </location>
</feature>
<dbReference type="PROSITE" id="PS00018">
    <property type="entry name" value="EF_HAND_1"/>
    <property type="match status" value="1"/>
</dbReference>
<keyword evidence="1" id="KW-1133">Transmembrane helix</keyword>
<sequence length="367" mass="40793">MLTLRLIFLMLLWIPSAYAHQASTAFLTGVIGNDAVLQADFQLRLFDLERVIGIDSNHNGQMTWGELLQHKNEIAIYLKRHFSVEQNQQNCTVNMPANWSIDSHYGESYLSIPVKIICQEIELFTIYYSAFMELDSQHKLLINLSYDDQSISTLVASNLRFADINPTINSSFSTMATFIVEGMVHIWKGLDHVLFLFTLLLTSVLIRVDGKWLPQPSTRSALKQAALLASMFTLAHSITLTATALKLVVLPSYWVELGIAFSVAIAALNNIWPMVRQVSLLVFVFGLLHGMGFASVLAELLSDGGALPLLTVVAFNIGVELGQLVIVIIALPALLILRGRSWYPKWIMNTSSLGIAATAGWWIIARS</sequence>
<dbReference type="AlphaFoldDB" id="A0A161KCA3"/>
<proteinExistence type="predicted"/>
<dbReference type="InterPro" id="IPR018247">
    <property type="entry name" value="EF_Hand_1_Ca_BS"/>
</dbReference>
<dbReference type="EMBL" id="CZQC01000067">
    <property type="protein sequence ID" value="CUS42482.1"/>
    <property type="molecule type" value="Genomic_DNA"/>
</dbReference>
<protein>
    <submittedName>
        <fullName evidence="2">Putative membrane protein</fullName>
    </submittedName>
</protein>
<dbReference type="Pfam" id="PF13795">
    <property type="entry name" value="HupE_UreJ_2"/>
    <property type="match status" value="1"/>
</dbReference>
<dbReference type="InterPro" id="IPR032809">
    <property type="entry name" value="Put_HupE_UreJ"/>
</dbReference>
<feature type="transmembrane region" description="Helical" evidence="1">
    <location>
        <begin position="280"/>
        <end position="301"/>
    </location>
</feature>
<accession>A0A161KCA3</accession>
<reference evidence="2" key="1">
    <citation type="submission" date="2015-10" db="EMBL/GenBank/DDBJ databases">
        <authorList>
            <person name="Gilbert D.G."/>
        </authorList>
    </citation>
    <scope>NUCLEOTIDE SEQUENCE</scope>
</reference>
<feature type="transmembrane region" description="Helical" evidence="1">
    <location>
        <begin position="193"/>
        <end position="213"/>
    </location>
</feature>
<name>A0A161KCA3_9ZZZZ</name>
<keyword evidence="1" id="KW-0472">Membrane</keyword>
<feature type="transmembrane region" description="Helical" evidence="1">
    <location>
        <begin position="225"/>
        <end position="245"/>
    </location>
</feature>
<keyword evidence="1" id="KW-0812">Transmembrane</keyword>
<feature type="transmembrane region" description="Helical" evidence="1">
    <location>
        <begin position="346"/>
        <end position="364"/>
    </location>
</feature>
<evidence type="ECO:0000313" key="2">
    <source>
        <dbReference type="EMBL" id="CUS42482.1"/>
    </source>
</evidence>
<evidence type="ECO:0000256" key="1">
    <source>
        <dbReference type="SAM" id="Phobius"/>
    </source>
</evidence>